<proteinExistence type="predicted"/>
<comment type="caution">
    <text evidence="1">The sequence shown here is derived from an EMBL/GenBank/DDBJ whole genome shotgun (WGS) entry which is preliminary data.</text>
</comment>
<dbReference type="EMBL" id="BAAAKJ010000112">
    <property type="protein sequence ID" value="GAA1391547.1"/>
    <property type="molecule type" value="Genomic_DNA"/>
</dbReference>
<dbReference type="Proteomes" id="UP001499863">
    <property type="component" value="Unassembled WGS sequence"/>
</dbReference>
<evidence type="ECO:0000313" key="1">
    <source>
        <dbReference type="EMBL" id="GAA1391547.1"/>
    </source>
</evidence>
<name>A0ABN1XVW4_9ACTN</name>
<keyword evidence="2" id="KW-1185">Reference proteome</keyword>
<protein>
    <submittedName>
        <fullName evidence="1">Uncharacterized protein</fullName>
    </submittedName>
</protein>
<dbReference type="RefSeq" id="WP_344332133.1">
    <property type="nucleotide sequence ID" value="NZ_BAAAKJ010000112.1"/>
</dbReference>
<reference evidence="1 2" key="1">
    <citation type="journal article" date="2019" name="Int. J. Syst. Evol. Microbiol.">
        <title>The Global Catalogue of Microorganisms (GCM) 10K type strain sequencing project: providing services to taxonomists for standard genome sequencing and annotation.</title>
        <authorList>
            <consortium name="The Broad Institute Genomics Platform"/>
            <consortium name="The Broad Institute Genome Sequencing Center for Infectious Disease"/>
            <person name="Wu L."/>
            <person name="Ma J."/>
        </authorList>
    </citation>
    <scope>NUCLEOTIDE SEQUENCE [LARGE SCALE GENOMIC DNA]</scope>
    <source>
        <strain evidence="1 2">JCM 12393</strain>
    </source>
</reference>
<organism evidence="1 2">
    <name type="scientific">Kitasatospora putterlickiae</name>
    <dbReference type="NCBI Taxonomy" id="221725"/>
    <lineage>
        <taxon>Bacteria</taxon>
        <taxon>Bacillati</taxon>
        <taxon>Actinomycetota</taxon>
        <taxon>Actinomycetes</taxon>
        <taxon>Kitasatosporales</taxon>
        <taxon>Streptomycetaceae</taxon>
        <taxon>Kitasatospora</taxon>
    </lineage>
</organism>
<evidence type="ECO:0000313" key="2">
    <source>
        <dbReference type="Proteomes" id="UP001499863"/>
    </source>
</evidence>
<accession>A0ABN1XVW4</accession>
<gene>
    <name evidence="1" type="ORF">GCM10009639_21550</name>
</gene>
<sequence>MLAQTTRTTRAPLATQAEIDALGTLITEDEAAVSDAPTYQPEAAGLLLLLGLILLSPQKAPKEKTR</sequence>